<evidence type="ECO:0000256" key="8">
    <source>
        <dbReference type="ARBA" id="ARBA00022786"/>
    </source>
</evidence>
<dbReference type="SMART" id="SM00184">
    <property type="entry name" value="RING"/>
    <property type="match status" value="1"/>
</dbReference>
<dbReference type="FunFam" id="1.10.1170.10:FF:000002">
    <property type="entry name" value="Baculoviral IAP repeat containing 7"/>
    <property type="match status" value="1"/>
</dbReference>
<keyword evidence="9" id="KW-1000">Mitochondrion outer membrane</keyword>
<evidence type="ECO:0000259" key="16">
    <source>
        <dbReference type="PROSITE" id="PS50089"/>
    </source>
</evidence>
<keyword evidence="13 15" id="KW-0472">Membrane</keyword>
<evidence type="ECO:0000256" key="3">
    <source>
        <dbReference type="ARBA" id="ARBA00012483"/>
    </source>
</evidence>
<feature type="domain" description="RING-type" evidence="16">
    <location>
        <begin position="293"/>
        <end position="329"/>
    </location>
</feature>
<dbReference type="GO" id="GO:0016567">
    <property type="term" value="P:protein ubiquitination"/>
    <property type="evidence" value="ECO:0007669"/>
    <property type="project" value="InterPro"/>
</dbReference>
<dbReference type="GO" id="GO:0008270">
    <property type="term" value="F:zinc ion binding"/>
    <property type="evidence" value="ECO:0007669"/>
    <property type="project" value="UniProtKB-KW"/>
</dbReference>
<comment type="catalytic activity">
    <reaction evidence="1">
        <text>S-ubiquitinyl-[E2 ubiquitin-conjugating enzyme]-L-cysteine + [acceptor protein]-L-lysine = [E2 ubiquitin-conjugating enzyme]-L-cysteine + N(6)-ubiquitinyl-[acceptor protein]-L-lysine.</text>
        <dbReference type="EC" id="2.3.2.27"/>
    </reaction>
</comment>
<gene>
    <name evidence="17" type="ORF">g.18557</name>
</gene>
<dbReference type="EC" id="2.3.2.27" evidence="3"/>
<dbReference type="PANTHER" id="PTHR12183">
    <property type="entry name" value="MITOCHONDRIAL UBIQUITIN LIGASE ACTIVATOR OF NFKB 1"/>
    <property type="match status" value="1"/>
</dbReference>
<dbReference type="InterPro" id="IPR022170">
    <property type="entry name" value="MUL1-like"/>
</dbReference>
<dbReference type="InterPro" id="IPR001841">
    <property type="entry name" value="Znf_RING"/>
</dbReference>
<dbReference type="GO" id="GO:0005741">
    <property type="term" value="C:mitochondrial outer membrane"/>
    <property type="evidence" value="ECO:0007669"/>
    <property type="project" value="UniProtKB-SubCell"/>
</dbReference>
<comment type="subcellular location">
    <subcellularLocation>
        <location evidence="2">Mitochondrion outer membrane</location>
        <topology evidence="2">Multi-pass membrane protein</topology>
    </subcellularLocation>
</comment>
<keyword evidence="11 15" id="KW-1133">Transmembrane helix</keyword>
<evidence type="ECO:0000256" key="6">
    <source>
        <dbReference type="ARBA" id="ARBA00022723"/>
    </source>
</evidence>
<dbReference type="EMBL" id="GECZ01011897">
    <property type="protein sequence ID" value="JAS57872.1"/>
    <property type="molecule type" value="Transcribed_RNA"/>
</dbReference>
<keyword evidence="4" id="KW-0808">Transferase</keyword>
<evidence type="ECO:0000256" key="11">
    <source>
        <dbReference type="ARBA" id="ARBA00022989"/>
    </source>
</evidence>
<dbReference type="GO" id="GO:0061630">
    <property type="term" value="F:ubiquitin protein ligase activity"/>
    <property type="evidence" value="ECO:0007669"/>
    <property type="project" value="UniProtKB-EC"/>
</dbReference>
<dbReference type="InterPro" id="IPR013083">
    <property type="entry name" value="Znf_RING/FYVE/PHD"/>
</dbReference>
<evidence type="ECO:0000256" key="9">
    <source>
        <dbReference type="ARBA" id="ARBA00022787"/>
    </source>
</evidence>
<dbReference type="Pfam" id="PF12483">
    <property type="entry name" value="GIDE"/>
    <property type="match status" value="1"/>
</dbReference>
<evidence type="ECO:0000256" key="13">
    <source>
        <dbReference type="ARBA" id="ARBA00023136"/>
    </source>
</evidence>
<proteinExistence type="predicted"/>
<keyword evidence="6" id="KW-0479">Metal-binding</keyword>
<keyword evidence="8" id="KW-0833">Ubl conjugation pathway</keyword>
<evidence type="ECO:0000256" key="4">
    <source>
        <dbReference type="ARBA" id="ARBA00022679"/>
    </source>
</evidence>
<dbReference type="PANTHER" id="PTHR12183:SF32">
    <property type="entry name" value="MITOCHONDRIAL E3 UBIQUITIN PROTEIN LIGASE 1"/>
    <property type="match status" value="1"/>
</dbReference>
<dbReference type="InterPro" id="IPR051652">
    <property type="entry name" value="MDM2_MDM4_MUL1"/>
</dbReference>
<evidence type="ECO:0000256" key="1">
    <source>
        <dbReference type="ARBA" id="ARBA00000900"/>
    </source>
</evidence>
<evidence type="ECO:0000256" key="15">
    <source>
        <dbReference type="SAM" id="Phobius"/>
    </source>
</evidence>
<feature type="transmembrane region" description="Helical" evidence="15">
    <location>
        <begin position="231"/>
        <end position="251"/>
    </location>
</feature>
<protein>
    <recommendedName>
        <fullName evidence="3">RING-type E3 ubiquitin transferase</fullName>
        <ecNumber evidence="3">2.3.2.27</ecNumber>
    </recommendedName>
</protein>
<dbReference type="SUPFAM" id="SSF57850">
    <property type="entry name" value="RING/U-box"/>
    <property type="match status" value="1"/>
</dbReference>
<keyword evidence="5 15" id="KW-0812">Transmembrane</keyword>
<dbReference type="Pfam" id="PF13920">
    <property type="entry name" value="zf-C3HC4_3"/>
    <property type="match status" value="1"/>
</dbReference>
<dbReference type="CDD" id="cd16649">
    <property type="entry name" value="mRING-HC-C3HC5_CGRF1-like"/>
    <property type="match status" value="1"/>
</dbReference>
<keyword evidence="10" id="KW-0862">Zinc</keyword>
<evidence type="ECO:0000256" key="2">
    <source>
        <dbReference type="ARBA" id="ARBA00004374"/>
    </source>
</evidence>
<organism evidence="17">
    <name type="scientific">Cuerna arida</name>
    <dbReference type="NCBI Taxonomy" id="1464854"/>
    <lineage>
        <taxon>Eukaryota</taxon>
        <taxon>Metazoa</taxon>
        <taxon>Ecdysozoa</taxon>
        <taxon>Arthropoda</taxon>
        <taxon>Hexapoda</taxon>
        <taxon>Insecta</taxon>
        <taxon>Pterygota</taxon>
        <taxon>Neoptera</taxon>
        <taxon>Paraneoptera</taxon>
        <taxon>Hemiptera</taxon>
        <taxon>Auchenorrhyncha</taxon>
        <taxon>Membracoidea</taxon>
        <taxon>Cicadellidae</taxon>
        <taxon>Cicadellinae</taxon>
        <taxon>Proconiini</taxon>
        <taxon>Cuerna</taxon>
    </lineage>
</organism>
<name>A0A1B6G609_9HEMI</name>
<evidence type="ECO:0000256" key="12">
    <source>
        <dbReference type="ARBA" id="ARBA00023128"/>
    </source>
</evidence>
<evidence type="ECO:0000256" key="7">
    <source>
        <dbReference type="ARBA" id="ARBA00022771"/>
    </source>
</evidence>
<evidence type="ECO:0000313" key="17">
    <source>
        <dbReference type="EMBL" id="JAS57872.1"/>
    </source>
</evidence>
<reference evidence="17" key="1">
    <citation type="submission" date="2015-11" db="EMBL/GenBank/DDBJ databases">
        <title>De novo transcriptome assembly of four potential Pierce s Disease insect vectors from Arizona vineyards.</title>
        <authorList>
            <person name="Tassone E.E."/>
        </authorList>
    </citation>
    <scope>NUCLEOTIDE SEQUENCE</scope>
</reference>
<dbReference type="Gene3D" id="3.30.40.10">
    <property type="entry name" value="Zinc/RING finger domain, C3HC4 (zinc finger)"/>
    <property type="match status" value="1"/>
</dbReference>
<evidence type="ECO:0000256" key="5">
    <source>
        <dbReference type="ARBA" id="ARBA00022692"/>
    </source>
</evidence>
<keyword evidence="12" id="KW-0496">Mitochondrion</keyword>
<evidence type="ECO:0000256" key="14">
    <source>
        <dbReference type="PROSITE-ProRule" id="PRU00175"/>
    </source>
</evidence>
<accession>A0A1B6G609</accession>
<keyword evidence="7 14" id="KW-0863">Zinc-finger</keyword>
<evidence type="ECO:0000256" key="10">
    <source>
        <dbReference type="ARBA" id="ARBA00022833"/>
    </source>
</evidence>
<dbReference type="AlphaFoldDB" id="A0A1B6G609"/>
<dbReference type="PROSITE" id="PS50089">
    <property type="entry name" value="ZF_RING_2"/>
    <property type="match status" value="1"/>
</dbReference>
<sequence>MAFFNTEITTEIILFSVDAIFSIILVKSYNKIGRYINCLQEVSSREDDNALDNLKTDKGKYALVHGPVKALGNTIPSLHVPHMSGVVQKLSTSELVMTRNSSGFWWDESRPIHQSYNVVPFAIVLGKHVIEVQDVLQADELHLDTVYNKYDRTVHSLAGNLWSFFFGVRQYGMQTTEEMLKEGTIVTGIGDLMLSSDGTKLLVPPSGNKPYFITTQPLSSLLRDLRDKKSLFGWLLILTGGLTILFGGLLARRLWANLKKRKAKQELQRRLDQDRRSRRQNVRDNELPETLRCVVCQENPKEVILLPCGHLCICEDCSEQITSSCPICRSHIATKAAAFLS</sequence>